<accession>A0A6G1FWL5</accession>
<dbReference type="Proteomes" id="UP000504638">
    <property type="component" value="Unplaced"/>
</dbReference>
<evidence type="ECO:0000313" key="2">
    <source>
        <dbReference type="Proteomes" id="UP000504638"/>
    </source>
</evidence>
<reference evidence="1 3" key="1">
    <citation type="submission" date="2020-01" db="EMBL/GenBank/DDBJ databases">
        <authorList>
            <consortium name="DOE Joint Genome Institute"/>
            <person name="Haridas S."/>
            <person name="Albert R."/>
            <person name="Binder M."/>
            <person name="Bloem J."/>
            <person name="Labutti K."/>
            <person name="Salamov A."/>
            <person name="Andreopoulos B."/>
            <person name="Baker S.E."/>
            <person name="Barry K."/>
            <person name="Bills G."/>
            <person name="Bluhm B.H."/>
            <person name="Cannon C."/>
            <person name="Castanera R."/>
            <person name="Culley D.E."/>
            <person name="Daum C."/>
            <person name="Ezra D."/>
            <person name="Gonzalez J.B."/>
            <person name="Henrissat B."/>
            <person name="Kuo A."/>
            <person name="Liang C."/>
            <person name="Lipzen A."/>
            <person name="Lutzoni F."/>
            <person name="Magnuson J."/>
            <person name="Mondo S."/>
            <person name="Nolan M."/>
            <person name="Ohm R."/>
            <person name="Pangilinan J."/>
            <person name="Park H.-J."/>
            <person name="Ramirez L."/>
            <person name="Alfaro M."/>
            <person name="Sun H."/>
            <person name="Tritt A."/>
            <person name="Yoshinaga Y."/>
            <person name="Zwiers L.-H."/>
            <person name="Turgeon B.G."/>
            <person name="Goodwin S.B."/>
            <person name="Spatafora J.W."/>
            <person name="Crous P.W."/>
            <person name="Grigoriev I.V."/>
        </authorList>
    </citation>
    <scope>NUCLEOTIDE SEQUENCE</scope>
    <source>
        <strain evidence="1 3">CBS 781.70</strain>
    </source>
</reference>
<evidence type="ECO:0000313" key="1">
    <source>
        <dbReference type="EMBL" id="KAF1810227.1"/>
    </source>
</evidence>
<gene>
    <name evidence="1 3" type="ORF">P152DRAFT_104026</name>
</gene>
<protein>
    <submittedName>
        <fullName evidence="1 3">Uncharacterized protein</fullName>
    </submittedName>
</protein>
<evidence type="ECO:0000313" key="3">
    <source>
        <dbReference type="RefSeq" id="XP_033531858.1"/>
    </source>
</evidence>
<name>A0A6G1FWL5_9PEZI</name>
<reference evidence="3" key="2">
    <citation type="submission" date="2020-04" db="EMBL/GenBank/DDBJ databases">
        <authorList>
            <consortium name="NCBI Genome Project"/>
        </authorList>
    </citation>
    <scope>NUCLEOTIDE SEQUENCE</scope>
    <source>
        <strain evidence="3">CBS 781.70</strain>
    </source>
</reference>
<keyword evidence="2" id="KW-1185">Reference proteome</keyword>
<proteinExistence type="predicted"/>
<organism evidence="1">
    <name type="scientific">Eremomyces bilateralis CBS 781.70</name>
    <dbReference type="NCBI Taxonomy" id="1392243"/>
    <lineage>
        <taxon>Eukaryota</taxon>
        <taxon>Fungi</taxon>
        <taxon>Dikarya</taxon>
        <taxon>Ascomycota</taxon>
        <taxon>Pezizomycotina</taxon>
        <taxon>Dothideomycetes</taxon>
        <taxon>Dothideomycetes incertae sedis</taxon>
        <taxon>Eremomycetales</taxon>
        <taxon>Eremomycetaceae</taxon>
        <taxon>Eremomyces</taxon>
    </lineage>
</organism>
<reference evidence="3" key="3">
    <citation type="submission" date="2025-04" db="UniProtKB">
        <authorList>
            <consortium name="RefSeq"/>
        </authorList>
    </citation>
    <scope>IDENTIFICATION</scope>
    <source>
        <strain evidence="3">CBS 781.70</strain>
    </source>
</reference>
<dbReference type="GeneID" id="54414141"/>
<dbReference type="AlphaFoldDB" id="A0A6G1FWL5"/>
<dbReference type="EMBL" id="ML975167">
    <property type="protein sequence ID" value="KAF1810227.1"/>
    <property type="molecule type" value="Genomic_DNA"/>
</dbReference>
<dbReference type="RefSeq" id="XP_033531858.1">
    <property type="nucleotide sequence ID" value="XM_033673571.1"/>
</dbReference>
<sequence>MRSWRLHFEPLPHPTIATSRSRDIIAEAFQYGTGICSPHPSLFYIPLSVWFGIPLHRGRYWASGQGTWDSSTLMTAGHDVEPLSGFFHRFLLPVSVPLGDGVTLHSSGTRSFAISLFLPCRAVGSFSGVGVPPHLSLHVAFFGARQRRDPDAHKTKTGEISFSDFVALGLWIMNYKKLGIASAGTERFYCGDAWK</sequence>